<sequence length="411" mass="43722">MTNETANPGPLAGIRILDLTRILAGPTCTQLLGDLGADVIKVEKRGEGDDTRKWGPPYVRDADGADTTESGYYLSANRNKRSLSVDIARPEGAALVRRLAAKCDVLVENFKVGGLARYGLGYSDLSANLPGLVYCSITGFGQTGPNSGRAGYDYLAQGMGGIMSITGVPGTEPVKVGVAIADVMCGMYASTAILAALRHRDATGRGQHIDIGLVDTQVAWLVNEGVNYLTSGVVPVQRGNAHANIVPYQVFETSDGHVIIAVGNDAQYRRFCDFLQAPELAENPLFATNSARVRNREALVPMIADRLRVLTRTEILAGLEVRGVPAGPVNTIADTFAEPQVAARDMKISMPHSLAGSGSVDLIGNPLKFSATPASYRRPPPVLGEHTDEVLDEVLGLDATERSRLRDDGIV</sequence>
<dbReference type="AlphaFoldDB" id="A0AAW9RHU7"/>
<dbReference type="RefSeq" id="WP_340327602.1">
    <property type="nucleotide sequence ID" value="NZ_JAZHOF010000001.1"/>
</dbReference>
<gene>
    <name evidence="2" type="ORF">V3328_00120</name>
</gene>
<keyword evidence="3" id="KW-1185">Reference proteome</keyword>
<protein>
    <submittedName>
        <fullName evidence="2">CaiB/BaiF CoA-transferase family protein</fullName>
    </submittedName>
</protein>
<dbReference type="InterPro" id="IPR050483">
    <property type="entry name" value="CoA-transferase_III_domain"/>
</dbReference>
<name>A0AAW9RHU7_9HYPH</name>
<dbReference type="Gene3D" id="3.30.1540.10">
    <property type="entry name" value="formyl-coa transferase, domain 3"/>
    <property type="match status" value="1"/>
</dbReference>
<dbReference type="Pfam" id="PF02515">
    <property type="entry name" value="CoA_transf_3"/>
    <property type="match status" value="1"/>
</dbReference>
<dbReference type="InterPro" id="IPR003673">
    <property type="entry name" value="CoA-Trfase_fam_III"/>
</dbReference>
<dbReference type="GO" id="GO:0008410">
    <property type="term" value="F:CoA-transferase activity"/>
    <property type="evidence" value="ECO:0007669"/>
    <property type="project" value="TreeGrafter"/>
</dbReference>
<evidence type="ECO:0000313" key="2">
    <source>
        <dbReference type="EMBL" id="MEJ8569858.1"/>
    </source>
</evidence>
<keyword evidence="1" id="KW-0808">Transferase</keyword>
<dbReference type="InterPro" id="IPR023606">
    <property type="entry name" value="CoA-Trfase_III_dom_1_sf"/>
</dbReference>
<evidence type="ECO:0000256" key="1">
    <source>
        <dbReference type="ARBA" id="ARBA00022679"/>
    </source>
</evidence>
<dbReference type="Proteomes" id="UP001378188">
    <property type="component" value="Unassembled WGS sequence"/>
</dbReference>
<dbReference type="EMBL" id="JAZHOF010000001">
    <property type="protein sequence ID" value="MEJ8569858.1"/>
    <property type="molecule type" value="Genomic_DNA"/>
</dbReference>
<reference evidence="2 3" key="1">
    <citation type="submission" date="2024-02" db="EMBL/GenBank/DDBJ databases">
        <title>Genome analysis and characterization of Microbaculum marinisediminis sp. nov., isolated from marine sediment.</title>
        <authorList>
            <person name="Du Z.-J."/>
            <person name="Ye Y.-Q."/>
            <person name="Zhang Z.-R."/>
            <person name="Yuan S.-M."/>
            <person name="Zhang X.-Y."/>
        </authorList>
    </citation>
    <scope>NUCLEOTIDE SEQUENCE [LARGE SCALE GENOMIC DNA]</scope>
    <source>
        <strain evidence="2 3">SDUM1044001</strain>
    </source>
</reference>
<organism evidence="2 3">
    <name type="scientific">Microbaculum marinum</name>
    <dbReference type="NCBI Taxonomy" id="1764581"/>
    <lineage>
        <taxon>Bacteria</taxon>
        <taxon>Pseudomonadati</taxon>
        <taxon>Pseudomonadota</taxon>
        <taxon>Alphaproteobacteria</taxon>
        <taxon>Hyphomicrobiales</taxon>
        <taxon>Tepidamorphaceae</taxon>
        <taxon>Microbaculum</taxon>
    </lineage>
</organism>
<accession>A0AAW9RHU7</accession>
<dbReference type="Gene3D" id="3.40.50.10540">
    <property type="entry name" value="Crotonobetainyl-coa:carnitine coa-transferase, domain 1"/>
    <property type="match status" value="1"/>
</dbReference>
<proteinExistence type="predicted"/>
<dbReference type="InterPro" id="IPR044855">
    <property type="entry name" value="CoA-Trfase_III_dom3_sf"/>
</dbReference>
<dbReference type="PANTHER" id="PTHR48207:SF3">
    <property type="entry name" value="SUCCINATE--HYDROXYMETHYLGLUTARATE COA-TRANSFERASE"/>
    <property type="match status" value="1"/>
</dbReference>
<dbReference type="PANTHER" id="PTHR48207">
    <property type="entry name" value="SUCCINATE--HYDROXYMETHYLGLUTARATE COA-TRANSFERASE"/>
    <property type="match status" value="1"/>
</dbReference>
<dbReference type="SUPFAM" id="SSF89796">
    <property type="entry name" value="CoA-transferase family III (CaiB/BaiF)"/>
    <property type="match status" value="1"/>
</dbReference>
<evidence type="ECO:0000313" key="3">
    <source>
        <dbReference type="Proteomes" id="UP001378188"/>
    </source>
</evidence>
<comment type="caution">
    <text evidence="2">The sequence shown here is derived from an EMBL/GenBank/DDBJ whole genome shotgun (WGS) entry which is preliminary data.</text>
</comment>